<evidence type="ECO:0000313" key="3">
    <source>
        <dbReference type="Proteomes" id="UP000272117"/>
    </source>
</evidence>
<accession>A0A3M9N2N1</accession>
<organism evidence="2 3">
    <name type="scientific">Rufibacter latericius</name>
    <dbReference type="NCBI Taxonomy" id="2487040"/>
    <lineage>
        <taxon>Bacteria</taxon>
        <taxon>Pseudomonadati</taxon>
        <taxon>Bacteroidota</taxon>
        <taxon>Cytophagia</taxon>
        <taxon>Cytophagales</taxon>
        <taxon>Hymenobacteraceae</taxon>
        <taxon>Rufibacter</taxon>
    </lineage>
</organism>
<dbReference type="Proteomes" id="UP000272117">
    <property type="component" value="Unassembled WGS sequence"/>
</dbReference>
<gene>
    <name evidence="2" type="ORF">EFB08_03875</name>
</gene>
<dbReference type="EMBL" id="RJJD01000001">
    <property type="protein sequence ID" value="RNI31655.1"/>
    <property type="molecule type" value="Genomic_DNA"/>
</dbReference>
<protein>
    <submittedName>
        <fullName evidence="2">Uncharacterized protein</fullName>
    </submittedName>
</protein>
<feature type="region of interest" description="Disordered" evidence="1">
    <location>
        <begin position="41"/>
        <end position="61"/>
    </location>
</feature>
<dbReference type="AlphaFoldDB" id="A0A3M9N2N1"/>
<proteinExistence type="predicted"/>
<sequence>MIRKDLKRIKEVNPGLNLFTASFLKTSQKQTASLLPQQVKISKTQKRKPGGAPASAFWGKK</sequence>
<keyword evidence="3" id="KW-1185">Reference proteome</keyword>
<evidence type="ECO:0000256" key="1">
    <source>
        <dbReference type="SAM" id="MobiDB-lite"/>
    </source>
</evidence>
<reference evidence="2 3" key="1">
    <citation type="submission" date="2018-11" db="EMBL/GenBank/DDBJ databases">
        <title>Rufibacter latericius sp. nov., isolated from water in Baiyang Lake.</title>
        <authorList>
            <person name="Yang Y."/>
        </authorList>
    </citation>
    <scope>NUCLEOTIDE SEQUENCE [LARGE SCALE GENOMIC DNA]</scope>
    <source>
        <strain evidence="2 3">R-22-1c-1</strain>
    </source>
</reference>
<comment type="caution">
    <text evidence="2">The sequence shown here is derived from an EMBL/GenBank/DDBJ whole genome shotgun (WGS) entry which is preliminary data.</text>
</comment>
<name>A0A3M9N2N1_9BACT</name>
<evidence type="ECO:0000313" key="2">
    <source>
        <dbReference type="EMBL" id="RNI31655.1"/>
    </source>
</evidence>